<evidence type="ECO:0000259" key="3">
    <source>
        <dbReference type="Pfam" id="PF23403"/>
    </source>
</evidence>
<dbReference type="EMBL" id="AC084023">
    <property type="protein sequence ID" value="AAX95726.1"/>
    <property type="molecule type" value="Genomic_DNA"/>
</dbReference>
<feature type="compositionally biased region" description="Gly residues" evidence="1">
    <location>
        <begin position="60"/>
        <end position="72"/>
    </location>
</feature>
<sequence length="477" mass="49628">MDAPAMLTTKHVPEDVGLRNVAAAEEEGGQGQMHRGEEKQHKPVLKKVKEKVKKIKNTIAGGGGGGHGGNNGGERASGSSSSSEEGEDDVAAQRMGDVDQRGYQEDVEEDKPVAMESDPEVHGAPMYDSARIPSVQEVEGDGGAPRVRLGDLGGPVVEDPAAPRSTTRVPREGEDIGTTPVVRAFESMSVSDDPKHVGAAGKPDADVQNDPMPVSDAATAGEEWKDATPDSAAAGATPGATYTDKIKSAAAGTTEYGKKLATTVYEKVAGVGTAVAGKVRQVTQSAGTATPGVAGGAAGSQSQDDVDASTTLASGEPATGGQQQQDKGVTVTGYIADKLRPGDEDRALSEAISGAVQRRKDDVAQRVPAVAPAAPGDTIAKVREAPAQVLAKARDAVTSLTGGTHVSDTVQPTTTTEADGAEVESAPVIRGEEIGETQRQPNFLFFDVFCVYEVAYKCHEYFEVRVRQRYRVRSPDD</sequence>
<dbReference type="InterPro" id="IPR056605">
    <property type="entry name" value="LTI65_LTI78_N"/>
</dbReference>
<dbReference type="InterPro" id="IPR057059">
    <property type="entry name" value="LTI65/LTI78_PGEED"/>
</dbReference>
<organism evidence="4">
    <name type="scientific">Oryza sativa subsp. japonica</name>
    <name type="common">Rice</name>
    <dbReference type="NCBI Taxonomy" id="39947"/>
    <lineage>
        <taxon>Eukaryota</taxon>
        <taxon>Viridiplantae</taxon>
        <taxon>Streptophyta</taxon>
        <taxon>Embryophyta</taxon>
        <taxon>Tracheophyta</taxon>
        <taxon>Spermatophyta</taxon>
        <taxon>Magnoliopsida</taxon>
        <taxon>Liliopsida</taxon>
        <taxon>Poales</taxon>
        <taxon>Poaceae</taxon>
        <taxon>BOP clade</taxon>
        <taxon>Oryzoideae</taxon>
        <taxon>Oryzeae</taxon>
        <taxon>Oryzinae</taxon>
        <taxon>Oryza</taxon>
        <taxon>Oryza sativa</taxon>
    </lineage>
</organism>
<feature type="domain" description="LTI65/LTI78 N-terminal" evidence="3">
    <location>
        <begin position="38"/>
        <end position="132"/>
    </location>
</feature>
<feature type="compositionally biased region" description="Low complexity" evidence="1">
    <location>
        <begin position="73"/>
        <end position="83"/>
    </location>
</feature>
<proteinExistence type="predicted"/>
<evidence type="ECO:0000256" key="1">
    <source>
        <dbReference type="SAM" id="MobiDB-lite"/>
    </source>
</evidence>
<feature type="region of interest" description="Disordered" evidence="1">
    <location>
        <begin position="1"/>
        <end position="245"/>
    </location>
</feature>
<feature type="compositionally biased region" description="Polar residues" evidence="1">
    <location>
        <begin position="300"/>
        <end position="313"/>
    </location>
</feature>
<reference evidence="4" key="1">
    <citation type="submission" date="2000-10" db="EMBL/GenBank/DDBJ databases">
        <authorList>
            <person name="Buell C."/>
            <person name="Yuan Q."/>
            <person name="Ouyang S."/>
            <person name="Liu J."/>
            <person name="Wang A."/>
            <person name="Maiti R."/>
            <person name="Lin H."/>
            <person name="Zhu W."/>
            <person name="Hamilton J."/>
            <person name="Jones K."/>
            <person name="Tallon L."/>
            <person name="Feldblyum T."/>
            <person name="Tsitrin T."/>
            <person name="Bera J."/>
            <person name="Kim M."/>
            <person name="Jin S."/>
            <person name="Fadrosh D."/>
            <person name="Vuong H."/>
            <person name="Overton II L."/>
            <person name="Reardon M."/>
            <person name="Weaver B."/>
            <person name="Johri S."/>
            <person name="Lewis M."/>
            <person name="Utterback T."/>
            <person name="Van Aken S."/>
            <person name="Wortman J."/>
            <person name="Haas B."/>
            <person name="Koo H."/>
            <person name="Zismann V."/>
            <person name="Hsiao J."/>
            <person name="Iobst S."/>
            <person name="de Vazeilles A."/>
            <person name="White O."/>
            <person name="Salzberg S."/>
            <person name="Fraser C."/>
        </authorList>
    </citation>
    <scope>NUCLEOTIDE SEQUENCE</scope>
</reference>
<dbReference type="Pfam" id="PF23399">
    <property type="entry name" value="LTI65_PGEED"/>
    <property type="match status" value="1"/>
</dbReference>
<feature type="domain" description="LTI65/LTI78 PGEED repeat" evidence="2">
    <location>
        <begin position="326"/>
        <end position="356"/>
    </location>
</feature>
<dbReference type="Pfam" id="PF23403">
    <property type="entry name" value="LTI65_LTI78_N"/>
    <property type="match status" value="1"/>
</dbReference>
<name>Q53RR4_ORYSJ</name>
<dbReference type="GO" id="GO:0009737">
    <property type="term" value="P:response to abscisic acid"/>
    <property type="evidence" value="ECO:0007669"/>
    <property type="project" value="InterPro"/>
</dbReference>
<feature type="region of interest" description="Disordered" evidence="1">
    <location>
        <begin position="283"/>
        <end position="330"/>
    </location>
</feature>
<dbReference type="AlphaFoldDB" id="Q53RR4"/>
<accession>Q53RR4</accession>
<feature type="compositionally biased region" description="Low complexity" evidence="1">
    <location>
        <begin position="229"/>
        <end position="240"/>
    </location>
</feature>
<dbReference type="PANTHER" id="PTHR33836">
    <property type="entry name" value="LOW-TEMPERATURE-INDUCED 65 KDA PROTEIN-RELATED"/>
    <property type="match status" value="1"/>
</dbReference>
<feature type="compositionally biased region" description="Basic residues" evidence="1">
    <location>
        <begin position="42"/>
        <end position="56"/>
    </location>
</feature>
<protein>
    <submittedName>
        <fullName evidence="4">Uncharacterized protein</fullName>
    </submittedName>
</protein>
<evidence type="ECO:0000313" key="4">
    <source>
        <dbReference type="EMBL" id="AAX95726.1"/>
    </source>
</evidence>
<dbReference type="InterPro" id="IPR037491">
    <property type="entry name" value="LTI78/LTI65"/>
</dbReference>
<evidence type="ECO:0000259" key="2">
    <source>
        <dbReference type="Pfam" id="PF23399"/>
    </source>
</evidence>
<reference evidence="4" key="2">
    <citation type="submission" date="2005-04" db="EMBL/GenBank/DDBJ databases">
        <authorList>
            <person name="Buell R."/>
        </authorList>
    </citation>
    <scope>NUCLEOTIDE SEQUENCE</scope>
</reference>
<dbReference type="PANTHER" id="PTHR33836:SF1">
    <property type="entry name" value="LOW-TEMPERATURE-INDUCED 65 KDA PROTEIN-RELATED"/>
    <property type="match status" value="1"/>
</dbReference>